<gene>
    <name evidence="2" type="ORF">ACFOY2_25470</name>
</gene>
<dbReference type="PANTHER" id="PTHR12286:SF5">
    <property type="entry name" value="SACCHAROPINE DEHYDROGENASE-LIKE OXIDOREDUCTASE"/>
    <property type="match status" value="1"/>
</dbReference>
<dbReference type="Gene3D" id="3.40.50.720">
    <property type="entry name" value="NAD(P)-binding Rossmann-like Domain"/>
    <property type="match status" value="1"/>
</dbReference>
<reference evidence="3" key="1">
    <citation type="journal article" date="2019" name="Int. J. Syst. Evol. Microbiol.">
        <title>The Global Catalogue of Microorganisms (GCM) 10K type strain sequencing project: providing services to taxonomists for standard genome sequencing and annotation.</title>
        <authorList>
            <consortium name="The Broad Institute Genomics Platform"/>
            <consortium name="The Broad Institute Genome Sequencing Center for Infectious Disease"/>
            <person name="Wu L."/>
            <person name="Ma J."/>
        </authorList>
    </citation>
    <scope>NUCLEOTIDE SEQUENCE [LARGE SCALE GENOMIC DNA]</scope>
    <source>
        <strain evidence="3">TBRC 1276</strain>
    </source>
</reference>
<dbReference type="InterPro" id="IPR005097">
    <property type="entry name" value="Sacchrp_dh_NADP-bd"/>
</dbReference>
<evidence type="ECO:0000313" key="2">
    <source>
        <dbReference type="EMBL" id="MFC4010602.1"/>
    </source>
</evidence>
<protein>
    <submittedName>
        <fullName evidence="2">Saccharopine dehydrogenase family protein</fullName>
    </submittedName>
</protein>
<dbReference type="SUPFAM" id="SSF51735">
    <property type="entry name" value="NAD(P)-binding Rossmann-fold domains"/>
    <property type="match status" value="1"/>
</dbReference>
<dbReference type="RefSeq" id="WP_379530603.1">
    <property type="nucleotide sequence ID" value="NZ_JBHSBI010000013.1"/>
</dbReference>
<name>A0ABV8GE54_9ACTN</name>
<evidence type="ECO:0000313" key="3">
    <source>
        <dbReference type="Proteomes" id="UP001595851"/>
    </source>
</evidence>
<dbReference type="InterPro" id="IPR051276">
    <property type="entry name" value="Saccharopine_DH-like_oxidrdct"/>
</dbReference>
<dbReference type="Pfam" id="PF03435">
    <property type="entry name" value="Sacchrp_dh_NADP"/>
    <property type="match status" value="1"/>
</dbReference>
<comment type="caution">
    <text evidence="2">The sequence shown here is derived from an EMBL/GenBank/DDBJ whole genome shotgun (WGS) entry which is preliminary data.</text>
</comment>
<accession>A0ABV8GE54</accession>
<dbReference type="Proteomes" id="UP001595851">
    <property type="component" value="Unassembled WGS sequence"/>
</dbReference>
<dbReference type="PANTHER" id="PTHR12286">
    <property type="entry name" value="SACCHAROPINE DEHYDROGENASE-LIKE OXIDOREDUCTASE"/>
    <property type="match status" value="1"/>
</dbReference>
<sequence length="375" mass="39629">MDRPYDIVLFGASGFTGALTAGYLAQAAGPGTRWALAGRDRAKLERLGLDVPILIADAADPASLAELARRTRVLATTVGPYLVHGEPLVAACAEAGTHYLDLTGEAEFVDRVYVRHHERAARSGAKIVHACGFDSIPFDLGVLYTVTQLPEGVPLKVSGFLRVSGTPSSGTLATMTTIIGRACQMAEQSSRRRSAEPLPAGRRVSSLPGGLRYVGGWALPMPTVDPRIVGYSARLLDRYGPDFTYRQHYAVRTLPAALATAAGAGAFAALAMVPPVRGWIRGRLKPGGGPSPGRRARSWFTVTFLGEGGGERVVTEVAGGDPGYDETAKMLGESALCLAFDDLPDRAGQLTTASAMGLPLIERLNRAGLTFVRKS</sequence>
<keyword evidence="3" id="KW-1185">Reference proteome</keyword>
<dbReference type="EMBL" id="JBHSBI010000013">
    <property type="protein sequence ID" value="MFC4010602.1"/>
    <property type="molecule type" value="Genomic_DNA"/>
</dbReference>
<organism evidence="2 3">
    <name type="scientific">Nonomuraea purpurea</name>
    <dbReference type="NCBI Taxonomy" id="1849276"/>
    <lineage>
        <taxon>Bacteria</taxon>
        <taxon>Bacillati</taxon>
        <taxon>Actinomycetota</taxon>
        <taxon>Actinomycetes</taxon>
        <taxon>Streptosporangiales</taxon>
        <taxon>Streptosporangiaceae</taxon>
        <taxon>Nonomuraea</taxon>
    </lineage>
</organism>
<dbReference type="InterPro" id="IPR036291">
    <property type="entry name" value="NAD(P)-bd_dom_sf"/>
</dbReference>
<feature type="domain" description="Saccharopine dehydrogenase NADP binding" evidence="1">
    <location>
        <begin position="7"/>
        <end position="124"/>
    </location>
</feature>
<evidence type="ECO:0000259" key="1">
    <source>
        <dbReference type="Pfam" id="PF03435"/>
    </source>
</evidence>
<proteinExistence type="predicted"/>